<dbReference type="EMBL" id="JBGMDY010000006">
    <property type="protein sequence ID" value="KAL2331290.1"/>
    <property type="molecule type" value="Genomic_DNA"/>
</dbReference>
<keyword evidence="2" id="KW-1185">Reference proteome</keyword>
<protein>
    <submittedName>
        <fullName evidence="1">Uncharacterized protein</fullName>
    </submittedName>
</protein>
<dbReference type="Proteomes" id="UP001603857">
    <property type="component" value="Unassembled WGS sequence"/>
</dbReference>
<accession>A0ABD1M660</accession>
<organism evidence="1 2">
    <name type="scientific">Flemingia macrophylla</name>
    <dbReference type="NCBI Taxonomy" id="520843"/>
    <lineage>
        <taxon>Eukaryota</taxon>
        <taxon>Viridiplantae</taxon>
        <taxon>Streptophyta</taxon>
        <taxon>Embryophyta</taxon>
        <taxon>Tracheophyta</taxon>
        <taxon>Spermatophyta</taxon>
        <taxon>Magnoliopsida</taxon>
        <taxon>eudicotyledons</taxon>
        <taxon>Gunneridae</taxon>
        <taxon>Pentapetalae</taxon>
        <taxon>rosids</taxon>
        <taxon>fabids</taxon>
        <taxon>Fabales</taxon>
        <taxon>Fabaceae</taxon>
        <taxon>Papilionoideae</taxon>
        <taxon>50 kb inversion clade</taxon>
        <taxon>NPAAA clade</taxon>
        <taxon>indigoferoid/millettioid clade</taxon>
        <taxon>Phaseoleae</taxon>
        <taxon>Flemingia</taxon>
    </lineage>
</organism>
<dbReference type="AlphaFoldDB" id="A0ABD1M660"/>
<evidence type="ECO:0000313" key="1">
    <source>
        <dbReference type="EMBL" id="KAL2331290.1"/>
    </source>
</evidence>
<evidence type="ECO:0000313" key="2">
    <source>
        <dbReference type="Proteomes" id="UP001603857"/>
    </source>
</evidence>
<reference evidence="1 2" key="1">
    <citation type="submission" date="2024-08" db="EMBL/GenBank/DDBJ databases">
        <title>Insights into the chromosomal genome structure of Flemingia macrophylla.</title>
        <authorList>
            <person name="Ding Y."/>
            <person name="Zhao Y."/>
            <person name="Bi W."/>
            <person name="Wu M."/>
            <person name="Zhao G."/>
            <person name="Gong Y."/>
            <person name="Li W."/>
            <person name="Zhang P."/>
        </authorList>
    </citation>
    <scope>NUCLEOTIDE SEQUENCE [LARGE SCALE GENOMIC DNA]</scope>
    <source>
        <strain evidence="1">DYQJB</strain>
        <tissue evidence="1">Leaf</tissue>
    </source>
</reference>
<sequence>MSPAMAYGDVVLQPPSLPRAPVMEVDTSVATHSRSPFAATKSKSLKHNLQSLQQLQKIPLLWKISPWPLM</sequence>
<gene>
    <name evidence="1" type="ORF">Fmac_018871</name>
</gene>
<comment type="caution">
    <text evidence="1">The sequence shown here is derived from an EMBL/GenBank/DDBJ whole genome shotgun (WGS) entry which is preliminary data.</text>
</comment>
<proteinExistence type="predicted"/>
<name>A0ABD1M660_9FABA</name>